<dbReference type="InterPro" id="IPR036866">
    <property type="entry name" value="RibonucZ/Hydroxyglut_hydro"/>
</dbReference>
<dbReference type="GO" id="GO:0016787">
    <property type="term" value="F:hydrolase activity"/>
    <property type="evidence" value="ECO:0007669"/>
    <property type="project" value="UniProtKB-KW"/>
</dbReference>
<dbReference type="InterPro" id="IPR050855">
    <property type="entry name" value="NDM-1-like"/>
</dbReference>
<dbReference type="PROSITE" id="PS51318">
    <property type="entry name" value="TAT"/>
    <property type="match status" value="1"/>
</dbReference>
<dbReference type="GO" id="GO:0017001">
    <property type="term" value="P:antibiotic catabolic process"/>
    <property type="evidence" value="ECO:0007669"/>
    <property type="project" value="UniProtKB-ARBA"/>
</dbReference>
<dbReference type="Pfam" id="PF00753">
    <property type="entry name" value="Lactamase_B"/>
    <property type="match status" value="1"/>
</dbReference>
<comment type="similarity">
    <text evidence="1">Belongs to the metallo-beta-lactamase superfamily. Class-B beta-lactamase family.</text>
</comment>
<dbReference type="SUPFAM" id="SSF56281">
    <property type="entry name" value="Metallo-hydrolase/oxidoreductase"/>
    <property type="match status" value="1"/>
</dbReference>
<dbReference type="PANTHER" id="PTHR42951">
    <property type="entry name" value="METALLO-BETA-LACTAMASE DOMAIN-CONTAINING"/>
    <property type="match status" value="1"/>
</dbReference>
<keyword evidence="3" id="KW-0378">Hydrolase</keyword>
<evidence type="ECO:0000313" key="3">
    <source>
        <dbReference type="EMBL" id="TFF37775.1"/>
    </source>
</evidence>
<dbReference type="EMBL" id="SOZE01000009">
    <property type="protein sequence ID" value="TFF37775.1"/>
    <property type="molecule type" value="Genomic_DNA"/>
</dbReference>
<reference evidence="3 4" key="1">
    <citation type="journal article" date="2017" name="Int. J. Syst. Evol. Microbiol.">
        <title>Mucilaginibacterpsychrotolerans sp. nov., isolated from peatlands.</title>
        <authorList>
            <person name="Deng Y."/>
            <person name="Shen L."/>
            <person name="Xu B."/>
            <person name="Liu Y."/>
            <person name="Gu Z."/>
            <person name="Liu H."/>
            <person name="Zhou Y."/>
        </authorList>
    </citation>
    <scope>NUCLEOTIDE SEQUENCE [LARGE SCALE GENOMIC DNA]</scope>
    <source>
        <strain evidence="3 4">NH7-4</strain>
    </source>
</reference>
<protein>
    <submittedName>
        <fullName evidence="3">MBL fold metallo-hydrolase</fullName>
    </submittedName>
</protein>
<dbReference type="CDD" id="cd16282">
    <property type="entry name" value="metallo-hydrolase-like_MBL-fold"/>
    <property type="match status" value="1"/>
</dbReference>
<organism evidence="3 4">
    <name type="scientific">Mucilaginibacter psychrotolerans</name>
    <dbReference type="NCBI Taxonomy" id="1524096"/>
    <lineage>
        <taxon>Bacteria</taxon>
        <taxon>Pseudomonadati</taxon>
        <taxon>Bacteroidota</taxon>
        <taxon>Sphingobacteriia</taxon>
        <taxon>Sphingobacteriales</taxon>
        <taxon>Sphingobacteriaceae</taxon>
        <taxon>Mucilaginibacter</taxon>
    </lineage>
</organism>
<name>A0A4Y8SGL3_9SPHI</name>
<dbReference type="OrthoDB" id="9769598at2"/>
<dbReference type="Proteomes" id="UP000297540">
    <property type="component" value="Unassembled WGS sequence"/>
</dbReference>
<evidence type="ECO:0000259" key="2">
    <source>
        <dbReference type="SMART" id="SM00849"/>
    </source>
</evidence>
<comment type="caution">
    <text evidence="3">The sequence shown here is derived from an EMBL/GenBank/DDBJ whole genome shotgun (WGS) entry which is preliminary data.</text>
</comment>
<gene>
    <name evidence="3" type="ORF">E2R66_11455</name>
</gene>
<evidence type="ECO:0000313" key="4">
    <source>
        <dbReference type="Proteomes" id="UP000297540"/>
    </source>
</evidence>
<keyword evidence="4" id="KW-1185">Reference proteome</keyword>
<dbReference type="RefSeq" id="WP_133230538.1">
    <property type="nucleotide sequence ID" value="NZ_SOZE01000009.1"/>
</dbReference>
<proteinExistence type="inferred from homology"/>
<dbReference type="InterPro" id="IPR006311">
    <property type="entry name" value="TAT_signal"/>
</dbReference>
<dbReference type="SMART" id="SM00849">
    <property type="entry name" value="Lactamase_B"/>
    <property type="match status" value="1"/>
</dbReference>
<accession>A0A4Y8SGL3</accession>
<evidence type="ECO:0000256" key="1">
    <source>
        <dbReference type="ARBA" id="ARBA00005250"/>
    </source>
</evidence>
<sequence>MKSTENYLTRRSFISSAGLLSGMLLISPKSLFAQQGSPVTMIIEEARKSPVITTKLRGNLTLMEGSGGNIILVSGKKGNLMVDAGIDVSKEKIKAKIAEINDMPLQYLINTHWHFDHASGNEWINHEGAQIIAHENTRKWLSQTTRVDDWNYTFPAAPEGAIPTTVIGKAHEINFEGQLIKLKHYAPAHTDSDLSVYFPDTDTLHVADTWWNGYYPFIDYNTGGSIHGMITAAEENVKAVTDRTLVVPGHGPIGKKADLLEYRDMLLNIEKSITKLKKSGMSVKEVIASKPTKNYDEKWGKFVIGPDFFTALVYKGVA</sequence>
<dbReference type="Gene3D" id="3.60.15.10">
    <property type="entry name" value="Ribonuclease Z/Hydroxyacylglutathione hydrolase-like"/>
    <property type="match status" value="1"/>
</dbReference>
<feature type="domain" description="Metallo-beta-lactamase" evidence="2">
    <location>
        <begin position="67"/>
        <end position="250"/>
    </location>
</feature>
<dbReference type="PANTHER" id="PTHR42951:SF4">
    <property type="entry name" value="ACYL-COENZYME A THIOESTERASE MBLAC2"/>
    <property type="match status" value="1"/>
</dbReference>
<dbReference type="InterPro" id="IPR001279">
    <property type="entry name" value="Metallo-B-lactamas"/>
</dbReference>
<dbReference type="AlphaFoldDB" id="A0A4Y8SGL3"/>